<dbReference type="AlphaFoldDB" id="A0A6B0U6A1"/>
<name>A0A6B0U6A1_IXORI</name>
<reference evidence="1" key="1">
    <citation type="submission" date="2019-12" db="EMBL/GenBank/DDBJ databases">
        <title>An insight into the sialome of adult female Ixodes ricinus ticks feeding for 6 days.</title>
        <authorList>
            <person name="Perner J."/>
            <person name="Ribeiro J.M.C."/>
        </authorList>
    </citation>
    <scope>NUCLEOTIDE SEQUENCE</scope>
    <source>
        <strain evidence="1">Semi-engorged</strain>
        <tissue evidence="1">Salivary glands</tissue>
    </source>
</reference>
<dbReference type="EMBL" id="GIFC01005989">
    <property type="protein sequence ID" value="MXU88072.1"/>
    <property type="molecule type" value="Transcribed_RNA"/>
</dbReference>
<accession>A0A6B0U6A1</accession>
<organism evidence="1">
    <name type="scientific">Ixodes ricinus</name>
    <name type="common">Common tick</name>
    <name type="synonym">Acarus ricinus</name>
    <dbReference type="NCBI Taxonomy" id="34613"/>
    <lineage>
        <taxon>Eukaryota</taxon>
        <taxon>Metazoa</taxon>
        <taxon>Ecdysozoa</taxon>
        <taxon>Arthropoda</taxon>
        <taxon>Chelicerata</taxon>
        <taxon>Arachnida</taxon>
        <taxon>Acari</taxon>
        <taxon>Parasitiformes</taxon>
        <taxon>Ixodida</taxon>
        <taxon>Ixodoidea</taxon>
        <taxon>Ixodidae</taxon>
        <taxon>Ixodinae</taxon>
        <taxon>Ixodes</taxon>
    </lineage>
</organism>
<sequence>MQPFLLALARCHAVLHKAYCLQWHIKFLPLMVQNVVKEARFALTAIVWRLVRRRESCNDFSISQHSFFCKMPEPSNVYINCCRNTHFYALIKICNDFLCE</sequence>
<protein>
    <submittedName>
        <fullName evidence="1">Putative secreted protein</fullName>
    </submittedName>
</protein>
<proteinExistence type="predicted"/>
<evidence type="ECO:0000313" key="1">
    <source>
        <dbReference type="EMBL" id="MXU88072.1"/>
    </source>
</evidence>